<dbReference type="EMBL" id="CAFBOS010000083">
    <property type="protein sequence ID" value="CAB4998283.1"/>
    <property type="molecule type" value="Genomic_DNA"/>
</dbReference>
<evidence type="ECO:0000313" key="1">
    <source>
        <dbReference type="EMBL" id="CAB4998283.1"/>
    </source>
</evidence>
<accession>A0A6J7P566</accession>
<gene>
    <name evidence="1" type="ORF">UFOPK3967_01463</name>
</gene>
<proteinExistence type="predicted"/>
<sequence length="96" mass="11061">MVADDPRLDERAVTGQFDVLVSPKVHRGVVHEQTRFETFEIVVERSLFHRAHDHAPWREHGAHKIQIERIHGIRVARVDVPDELAVTEPKHVGHDV</sequence>
<dbReference type="AlphaFoldDB" id="A0A6J7P566"/>
<organism evidence="1">
    <name type="scientific">freshwater metagenome</name>
    <dbReference type="NCBI Taxonomy" id="449393"/>
    <lineage>
        <taxon>unclassified sequences</taxon>
        <taxon>metagenomes</taxon>
        <taxon>ecological metagenomes</taxon>
    </lineage>
</organism>
<reference evidence="1" key="1">
    <citation type="submission" date="2020-05" db="EMBL/GenBank/DDBJ databases">
        <authorList>
            <person name="Chiriac C."/>
            <person name="Salcher M."/>
            <person name="Ghai R."/>
            <person name="Kavagutti S V."/>
        </authorList>
    </citation>
    <scope>NUCLEOTIDE SEQUENCE</scope>
</reference>
<name>A0A6J7P566_9ZZZZ</name>
<protein>
    <submittedName>
        <fullName evidence="1">Unannotated protein</fullName>
    </submittedName>
</protein>